<dbReference type="GO" id="GO:0071163">
    <property type="term" value="P:DNA replication preinitiation complex assembly"/>
    <property type="evidence" value="ECO:0007669"/>
    <property type="project" value="InterPro"/>
</dbReference>
<dbReference type="InterPro" id="IPR014939">
    <property type="entry name" value="CDT1_Gemini-bd-like"/>
</dbReference>
<evidence type="ECO:0000313" key="3">
    <source>
        <dbReference type="EMBL" id="GFH32706.1"/>
    </source>
</evidence>
<protein>
    <submittedName>
        <fullName evidence="3">CDT1 domain-containing protein</fullName>
    </submittedName>
</protein>
<dbReference type="Proteomes" id="UP000485058">
    <property type="component" value="Unassembled WGS sequence"/>
</dbReference>
<organism evidence="3 4">
    <name type="scientific">Haematococcus lacustris</name>
    <name type="common">Green alga</name>
    <name type="synonym">Haematococcus pluvialis</name>
    <dbReference type="NCBI Taxonomy" id="44745"/>
    <lineage>
        <taxon>Eukaryota</taxon>
        <taxon>Viridiplantae</taxon>
        <taxon>Chlorophyta</taxon>
        <taxon>core chlorophytes</taxon>
        <taxon>Chlorophyceae</taxon>
        <taxon>CS clade</taxon>
        <taxon>Chlamydomonadales</taxon>
        <taxon>Haematococcaceae</taxon>
        <taxon>Haematococcus</taxon>
    </lineage>
</organism>
<proteinExistence type="predicted"/>
<name>A0A6A0AIX2_HAELA</name>
<reference evidence="3 4" key="1">
    <citation type="submission" date="2020-02" db="EMBL/GenBank/DDBJ databases">
        <title>Draft genome sequence of Haematococcus lacustris strain NIES-144.</title>
        <authorList>
            <person name="Morimoto D."/>
            <person name="Nakagawa S."/>
            <person name="Yoshida T."/>
            <person name="Sawayama S."/>
        </authorList>
    </citation>
    <scope>NUCLEOTIDE SEQUENCE [LARGE SCALE GENOMIC DNA]</scope>
    <source>
        <strain evidence="3 4">NIES-144</strain>
    </source>
</reference>
<comment type="caution">
    <text evidence="3">The sequence shown here is derived from an EMBL/GenBank/DDBJ whole genome shotgun (WGS) entry which is preliminary data.</text>
</comment>
<dbReference type="GO" id="GO:0030174">
    <property type="term" value="P:regulation of DNA-templated DNA replication initiation"/>
    <property type="evidence" value="ECO:0007669"/>
    <property type="project" value="InterPro"/>
</dbReference>
<feature type="region of interest" description="Disordered" evidence="1">
    <location>
        <begin position="27"/>
        <end position="53"/>
    </location>
</feature>
<feature type="domain" description="CDT1 Geminin-binding" evidence="2">
    <location>
        <begin position="58"/>
        <end position="123"/>
    </location>
</feature>
<dbReference type="GO" id="GO:0003677">
    <property type="term" value="F:DNA binding"/>
    <property type="evidence" value="ECO:0007669"/>
    <property type="project" value="InterPro"/>
</dbReference>
<keyword evidence="4" id="KW-1185">Reference proteome</keyword>
<dbReference type="GO" id="GO:0005634">
    <property type="term" value="C:nucleus"/>
    <property type="evidence" value="ECO:0007669"/>
    <property type="project" value="TreeGrafter"/>
</dbReference>
<gene>
    <name evidence="3" type="ORF">HaLaN_31970</name>
</gene>
<dbReference type="PANTHER" id="PTHR28637:SF1">
    <property type="entry name" value="DNA REPLICATION FACTOR CDT1"/>
    <property type="match status" value="1"/>
</dbReference>
<evidence type="ECO:0000313" key="4">
    <source>
        <dbReference type="Proteomes" id="UP000485058"/>
    </source>
</evidence>
<dbReference type="GO" id="GO:0070182">
    <property type="term" value="F:DNA polymerase binding"/>
    <property type="evidence" value="ECO:0007669"/>
    <property type="project" value="TreeGrafter"/>
</dbReference>
<dbReference type="SUPFAM" id="SSF46785">
    <property type="entry name" value="Winged helix' DNA-binding domain"/>
    <property type="match status" value="1"/>
</dbReference>
<dbReference type="GO" id="GO:0000076">
    <property type="term" value="P:DNA replication checkpoint signaling"/>
    <property type="evidence" value="ECO:0007669"/>
    <property type="project" value="TreeGrafter"/>
</dbReference>
<evidence type="ECO:0000256" key="1">
    <source>
        <dbReference type="SAM" id="MobiDB-lite"/>
    </source>
</evidence>
<accession>A0A6A0AIX2</accession>
<feature type="compositionally biased region" description="Basic and acidic residues" evidence="1">
    <location>
        <begin position="36"/>
        <end position="47"/>
    </location>
</feature>
<dbReference type="PANTHER" id="PTHR28637">
    <property type="entry name" value="DNA REPLICATION FACTOR CDT1"/>
    <property type="match status" value="1"/>
</dbReference>
<evidence type="ECO:0000259" key="2">
    <source>
        <dbReference type="Pfam" id="PF08839"/>
    </source>
</evidence>
<dbReference type="GO" id="GO:0000278">
    <property type="term" value="P:mitotic cell cycle"/>
    <property type="evidence" value="ECO:0007669"/>
    <property type="project" value="TreeGrafter"/>
</dbReference>
<dbReference type="InterPro" id="IPR045173">
    <property type="entry name" value="Cdt1"/>
</dbReference>
<dbReference type="Pfam" id="PF08839">
    <property type="entry name" value="CDT1"/>
    <property type="match status" value="1"/>
</dbReference>
<dbReference type="AlphaFoldDB" id="A0A6A0AIX2"/>
<sequence length="134" mass="15486">MVLASGAEMPKPEVGCEQPRISSMFPSISHTRKRKAQAEPTREHFVEEQTQQPATLELPEELRLLQRVHEAILSGRSLLKRRCEKITVTTLTQVVESATGRTFKMEYVQQIKHLYPEAFEWHFIRCPTKLDPSK</sequence>
<dbReference type="EMBL" id="BLLF01007005">
    <property type="protein sequence ID" value="GFH32706.1"/>
    <property type="molecule type" value="Genomic_DNA"/>
</dbReference>
<dbReference type="InterPro" id="IPR036390">
    <property type="entry name" value="WH_DNA-bd_sf"/>
</dbReference>